<dbReference type="Gene3D" id="3.30.700.10">
    <property type="entry name" value="Glycoprotein, Type 4 Pilin"/>
    <property type="match status" value="1"/>
</dbReference>
<gene>
    <name evidence="2" type="ORF">PRZ01_04530</name>
</gene>
<evidence type="ECO:0000313" key="2">
    <source>
        <dbReference type="EMBL" id="MDC8784453.1"/>
    </source>
</evidence>
<proteinExistence type="predicted"/>
<keyword evidence="1" id="KW-0812">Transmembrane</keyword>
<dbReference type="Proteomes" id="UP001219862">
    <property type="component" value="Unassembled WGS sequence"/>
</dbReference>
<dbReference type="InterPro" id="IPR012902">
    <property type="entry name" value="N_methyl_site"/>
</dbReference>
<evidence type="ECO:0000313" key="3">
    <source>
        <dbReference type="Proteomes" id="UP001219862"/>
    </source>
</evidence>
<reference evidence="2 3" key="1">
    <citation type="submission" date="2022-10" db="EMBL/GenBank/DDBJ databases">
        <title>paucibacter sp. hw8 Genome sequencing.</title>
        <authorList>
            <person name="Park S."/>
        </authorList>
    </citation>
    <scope>NUCLEOTIDE SEQUENCE [LARGE SCALE GENOMIC DNA]</scope>
    <source>
        <strain evidence="3">hw8</strain>
    </source>
</reference>
<dbReference type="RefSeq" id="WP_273595567.1">
    <property type="nucleotide sequence ID" value="NZ_JAQQXS010000003.1"/>
</dbReference>
<dbReference type="EMBL" id="JAQQXS010000003">
    <property type="protein sequence ID" value="MDC8784453.1"/>
    <property type="molecule type" value="Genomic_DNA"/>
</dbReference>
<dbReference type="NCBIfam" id="TIGR02532">
    <property type="entry name" value="IV_pilin_GFxxxE"/>
    <property type="match status" value="1"/>
</dbReference>
<dbReference type="Pfam" id="PF07963">
    <property type="entry name" value="N_methyl"/>
    <property type="match status" value="1"/>
</dbReference>
<comment type="caution">
    <text evidence="2">The sequence shown here is derived from an EMBL/GenBank/DDBJ whole genome shotgun (WGS) entry which is preliminary data.</text>
</comment>
<keyword evidence="3" id="KW-1185">Reference proteome</keyword>
<keyword evidence="1" id="KW-0472">Membrane</keyword>
<dbReference type="InterPro" id="IPR045584">
    <property type="entry name" value="Pilin-like"/>
</dbReference>
<organism evidence="2 3">
    <name type="scientific">Roseateles koreensis</name>
    <dbReference type="NCBI Taxonomy" id="2987526"/>
    <lineage>
        <taxon>Bacteria</taxon>
        <taxon>Pseudomonadati</taxon>
        <taxon>Pseudomonadota</taxon>
        <taxon>Betaproteobacteria</taxon>
        <taxon>Burkholderiales</taxon>
        <taxon>Sphaerotilaceae</taxon>
        <taxon>Roseateles</taxon>
    </lineage>
</organism>
<keyword evidence="1" id="KW-1133">Transmembrane helix</keyword>
<accession>A0ABT5KNG0</accession>
<feature type="transmembrane region" description="Helical" evidence="1">
    <location>
        <begin position="21"/>
        <end position="47"/>
    </location>
</feature>
<name>A0ABT5KNG0_9BURK</name>
<protein>
    <submittedName>
        <fullName evidence="2">Type II secretion system protein</fullName>
    </submittedName>
</protein>
<sequence length="287" mass="30327">MPRSRKALQQRRQYGFTLIEMVIVIVLTSILAAIVSVFIVAPVQAYLASAARNQMVDQADTALRRIGRDLALSLPNSGRVSADGLSLELIPTTGAARYATQGADPLLFGVLDTSFNLVGPGLTLGSNQQLVFYNLGPDVPDANAYADNSGAGTQATSNRRMATNGAGLATNITISSLAPLPVALQSPPYRVYAVSTPVTYRCDTSPSVQTLSRYQGYGFQATQPNPPSGGTVSVLATGVRSCQFSYAPAAVASRAALFTLRMTLNGDSRLNAETVSLYHAIHVDNMP</sequence>
<dbReference type="SUPFAM" id="SSF54523">
    <property type="entry name" value="Pili subunits"/>
    <property type="match status" value="1"/>
</dbReference>
<evidence type="ECO:0000256" key="1">
    <source>
        <dbReference type="SAM" id="Phobius"/>
    </source>
</evidence>